<dbReference type="STRING" id="1754191.A0A1Y1VHM2"/>
<dbReference type="PANTHER" id="PTHR45733">
    <property type="entry name" value="FORMIN-J"/>
    <property type="match status" value="1"/>
</dbReference>
<dbReference type="PROSITE" id="PS51182">
    <property type="entry name" value="C2_TENSIN"/>
    <property type="match status" value="1"/>
</dbReference>
<feature type="compositionally biased region" description="Acidic residues" evidence="1">
    <location>
        <begin position="720"/>
        <end position="733"/>
    </location>
</feature>
<dbReference type="Gene3D" id="1.20.58.2220">
    <property type="entry name" value="Formin, FH2 domain"/>
    <property type="match status" value="1"/>
</dbReference>
<dbReference type="InterPro" id="IPR029021">
    <property type="entry name" value="Prot-tyrosine_phosphatase-like"/>
</dbReference>
<feature type="region of interest" description="Disordered" evidence="1">
    <location>
        <begin position="718"/>
        <end position="753"/>
    </location>
</feature>
<feature type="compositionally biased region" description="Polar residues" evidence="1">
    <location>
        <begin position="1543"/>
        <end position="1563"/>
    </location>
</feature>
<dbReference type="InterPro" id="IPR029023">
    <property type="entry name" value="Tensin_phosphatase"/>
</dbReference>
<feature type="region of interest" description="Disordered" evidence="1">
    <location>
        <begin position="1293"/>
        <end position="1335"/>
    </location>
</feature>
<gene>
    <name evidence="5" type="ORF">BCR36DRAFT_320468</name>
</gene>
<evidence type="ECO:0008006" key="7">
    <source>
        <dbReference type="Google" id="ProtNLM"/>
    </source>
</evidence>
<sequence length="1563" mass="178538">MEKIKNFLLYGKYADDNDRSLQDRISRSNRSSFSRYIRADNLDTSSSRSSSESIEKEVGKEKIDIGRNRNGQLNYRASVIGMPISTSQEDLNILSELLKLQQQSEDENKKEKKKELESFKLPERHSSLVKIHDNTEERIQRRTSNSSLNLKVATGNDFEVGRPYSISNRFRERGYSSSRNSSVNNISSLRNECTFDIDESSIKSRKSSINTTTSEIVKKTNSLTQISLALHSKFIGDDLDSFDCKLFNLLTNDPFFPERTHFPHGNDSLIPPLPNDRYFQSIKNNLDITRITDRLLVMGSVWKNITEKRSARNNIDEIAYFIKTRYQRKFMIWNLSDGTYDYSKFDNQVVSFNVSKSLFNLKVLIDICRSLFIWLSIDNQNIAIIHCNNGRNRTGIIVACFLYFSSIFPNVDEGFNYFIKRRCNNDNSWVTNTQRRYSKYFNGIFTYKGHLQNQYALYMCSIILNGIPNFLPNNGGCNPGLEVYQCGKLIYNTTIMSIDDECHPGVFMDDNNIIFQFPDIQYLTIEKDIQIRVFHCPDLNNRNNNVTMFNFYFHTGFMTEGAIRVSLPDIELSTHGSNKFNKDFSMDLIFMSSHSNSDNSDDSKFKPLTYESFLEKSNSRWLNKLSQHHAVSAEPELVESLEIQGYNRIVATYALQIANNQIHDAHEYLTTEFENTEVFNEIFKETTLHEQGKKKKNRYRRSYALNLMQKDLEALRALDNDNDNDDDDGEGESSESLIDESNTSLESSYKSNSLNNLSPIRENLYKSNDDIFDIYKNNSEEIISKEDGKKDEEENDVEDEAYDLDEFIDQYILESPTNDEFKFDLSGKRSVSSSVHSLRSLHGSRKNLSASKKNLAGTRSKKASRENLTTIKDEDLKIPSTISETETSENKNIPPPPPNPLAAPPPPPPNPLAAPPPPPPNPLAAPPPPPPNPMMGGPPPPPPPPMMGGPPPPPPPPGAPSIPGIPPPIKASEDNQKLQVKARLHWNEIKETNKLVNTIWSEKSSKNPEFEKIDLDIKKFEEIFCIIPSKEPTVLKKSKKPQKVNKSLLDSRRAQNISIGVALFQRRGLSFKDIRNAICNFDDKVLTLDELLSLKPLLPTPEERALLEIYLNNNKNKSNHQFDSPELFLLELMKEPEIDYFIKSFIYKCQFKPESENLEKCFTQFLTLCENLKESDNLKILLKTVLALGNLTNHEYGNTIRNSYSYASMNQDKKALGFKIEGLVKLRDVKSTDGKSNLLNYLVDMLKLKKPEILTIANQFQEIKSVRQFDLRDLVNRLKTLETGLSKIKQRMYKNSSNSSSIENLPDADGGDNKETKKDKNDNDSSDEDTEATKNYDSTLQRRIIMPFVEEATQSLLKIYDLLSKCNKAFIDIAEYLGENLAEYSSVLDVPNEILKIGSSSSLYGDSAITNNGKPSNANPPKNDESLKQPTVVFVTLDTFFQQFQEAVKINEQREEEQKRREKHRSSMMGIQKSKSLSNLPNGFGKEKSLREQMLDEIRNRSITKFEDAGSKAINMEKLYLENKKQQEQNKENEQNKDESSKEAGSSNIPHSQSNIILNDQLM</sequence>
<comment type="caution">
    <text evidence="5">The sequence shown here is derived from an EMBL/GenBank/DDBJ whole genome shotgun (WGS) entry which is preliminary data.</text>
</comment>
<dbReference type="SMART" id="SM01326">
    <property type="entry name" value="PTEN_C2"/>
    <property type="match status" value="1"/>
</dbReference>
<evidence type="ECO:0000256" key="1">
    <source>
        <dbReference type="SAM" id="MobiDB-lite"/>
    </source>
</evidence>
<reference evidence="5 6" key="1">
    <citation type="submission" date="2016-08" db="EMBL/GenBank/DDBJ databases">
        <title>Genomes of anaerobic fungi encode conserved fungal cellulosomes for biomass hydrolysis.</title>
        <authorList>
            <consortium name="DOE Joint Genome Institute"/>
            <person name="Haitjema C.H."/>
            <person name="Gilmore S.P."/>
            <person name="Henske J.K."/>
            <person name="Solomon K.V."/>
            <person name="De Groot R."/>
            <person name="Kuo A."/>
            <person name="Mondo S.J."/>
            <person name="Salamov A.A."/>
            <person name="Labutti K."/>
            <person name="Zhao Z."/>
            <person name="Chiniquy J."/>
            <person name="Barry K."/>
            <person name="Brewer H.M."/>
            <person name="Purvine S.O."/>
            <person name="Wright A.T."/>
            <person name="Boxma B."/>
            <person name="Van Alen T."/>
            <person name="Hackstein J.H."/>
            <person name="Baker S.E."/>
            <person name="Grigoriev I.V."/>
            <person name="O'Malley M.A."/>
        </authorList>
    </citation>
    <scope>NUCLEOTIDE SEQUENCE [LARGE SCALE GENOMIC DNA]</scope>
    <source>
        <strain evidence="6">finn</strain>
    </source>
</reference>
<dbReference type="InterPro" id="IPR016130">
    <property type="entry name" value="Tyr_Pase_AS"/>
</dbReference>
<feature type="compositionally biased region" description="Low complexity" evidence="1">
    <location>
        <begin position="828"/>
        <end position="841"/>
    </location>
</feature>
<dbReference type="PRINTS" id="PR00828">
    <property type="entry name" value="FORMIN"/>
</dbReference>
<reference evidence="5 6" key="2">
    <citation type="submission" date="2016-08" db="EMBL/GenBank/DDBJ databases">
        <title>Pervasive Adenine N6-methylation of Active Genes in Fungi.</title>
        <authorList>
            <consortium name="DOE Joint Genome Institute"/>
            <person name="Mondo S.J."/>
            <person name="Dannebaum R.O."/>
            <person name="Kuo R.C."/>
            <person name="Labutti K."/>
            <person name="Haridas S."/>
            <person name="Kuo A."/>
            <person name="Salamov A."/>
            <person name="Ahrendt S.R."/>
            <person name="Lipzen A."/>
            <person name="Sullivan W."/>
            <person name="Andreopoulos W.B."/>
            <person name="Clum A."/>
            <person name="Lindquist E."/>
            <person name="Daum C."/>
            <person name="Ramamoorthy G.K."/>
            <person name="Gryganskyi A."/>
            <person name="Culley D."/>
            <person name="Magnuson J.K."/>
            <person name="James T.Y."/>
            <person name="O'Malley M.A."/>
            <person name="Stajich J.E."/>
            <person name="Spatafora J.W."/>
            <person name="Visel A."/>
            <person name="Grigoriev I.V."/>
        </authorList>
    </citation>
    <scope>NUCLEOTIDE SEQUENCE [LARGE SCALE GENOMIC DNA]</scope>
    <source>
        <strain evidence="6">finn</strain>
    </source>
</reference>
<keyword evidence="6" id="KW-1185">Reference proteome</keyword>
<dbReference type="PROSITE" id="PS00383">
    <property type="entry name" value="TYR_PHOSPHATASE_1"/>
    <property type="match status" value="1"/>
</dbReference>
<name>A0A1Y1VHM2_9FUNG</name>
<dbReference type="InterPro" id="IPR015425">
    <property type="entry name" value="FH2_Formin"/>
</dbReference>
<feature type="compositionally biased region" description="Low complexity" evidence="1">
    <location>
        <begin position="741"/>
        <end position="753"/>
    </location>
</feature>
<protein>
    <recommendedName>
        <fullName evidence="7">Actin-binding FH2</fullName>
    </recommendedName>
</protein>
<dbReference type="PROSITE" id="PS51444">
    <property type="entry name" value="FH2"/>
    <property type="match status" value="1"/>
</dbReference>
<dbReference type="InterPro" id="IPR042201">
    <property type="entry name" value="FH2_Formin_sf"/>
</dbReference>
<dbReference type="GO" id="GO:0008017">
    <property type="term" value="F:microtubule binding"/>
    <property type="evidence" value="ECO:0007669"/>
    <property type="project" value="InterPro"/>
</dbReference>
<dbReference type="SUPFAM" id="SSF101447">
    <property type="entry name" value="Formin homology 2 domain (FH2 domain)"/>
    <property type="match status" value="1"/>
</dbReference>
<dbReference type="Gene3D" id="3.90.190.10">
    <property type="entry name" value="Protein tyrosine phosphatase superfamily"/>
    <property type="match status" value="1"/>
</dbReference>
<feature type="compositionally biased region" description="Polar residues" evidence="1">
    <location>
        <begin position="1293"/>
        <end position="1303"/>
    </location>
</feature>
<dbReference type="OrthoDB" id="5632at2759"/>
<feature type="domain" description="Phosphatase tensin-type" evidence="2">
    <location>
        <begin position="277"/>
        <end position="448"/>
    </location>
</feature>
<dbReference type="InterPro" id="IPR035892">
    <property type="entry name" value="C2_domain_sf"/>
</dbReference>
<dbReference type="Pfam" id="PF02181">
    <property type="entry name" value="FH2"/>
    <property type="match status" value="1"/>
</dbReference>
<dbReference type="SUPFAM" id="SSF49562">
    <property type="entry name" value="C2 domain (Calcium/lipid-binding domain, CaLB)"/>
    <property type="match status" value="1"/>
</dbReference>
<dbReference type="GO" id="GO:0045010">
    <property type="term" value="P:actin nucleation"/>
    <property type="evidence" value="ECO:0007669"/>
    <property type="project" value="InterPro"/>
</dbReference>
<evidence type="ECO:0000313" key="5">
    <source>
        <dbReference type="EMBL" id="ORX55884.1"/>
    </source>
</evidence>
<dbReference type="SUPFAM" id="SSF52799">
    <property type="entry name" value="(Phosphotyrosine protein) phosphatases II"/>
    <property type="match status" value="1"/>
</dbReference>
<dbReference type="InterPro" id="IPR051144">
    <property type="entry name" value="Formin_homology_domain"/>
</dbReference>
<feature type="compositionally biased region" description="Basic and acidic residues" evidence="1">
    <location>
        <begin position="1311"/>
        <end position="1323"/>
    </location>
</feature>
<evidence type="ECO:0000259" key="2">
    <source>
        <dbReference type="PROSITE" id="PS51181"/>
    </source>
</evidence>
<accession>A0A1Y1VHM2</accession>
<dbReference type="PROSITE" id="PS51181">
    <property type="entry name" value="PPASE_TENSIN"/>
    <property type="match status" value="1"/>
</dbReference>
<dbReference type="EMBL" id="MCFH01000008">
    <property type="protein sequence ID" value="ORX55884.1"/>
    <property type="molecule type" value="Genomic_DNA"/>
</dbReference>
<evidence type="ECO:0000313" key="6">
    <source>
        <dbReference type="Proteomes" id="UP000193719"/>
    </source>
</evidence>
<dbReference type="Gene3D" id="2.60.40.1110">
    <property type="match status" value="1"/>
</dbReference>
<feature type="compositionally biased region" description="Pro residues" evidence="1">
    <location>
        <begin position="893"/>
        <end position="969"/>
    </location>
</feature>
<dbReference type="Proteomes" id="UP000193719">
    <property type="component" value="Unassembled WGS sequence"/>
</dbReference>
<dbReference type="InterPro" id="IPR001265">
    <property type="entry name" value="Formin_Cappuccino_subfam"/>
</dbReference>
<dbReference type="Pfam" id="PF10409">
    <property type="entry name" value="PTEN_C2"/>
    <property type="match status" value="1"/>
</dbReference>
<dbReference type="GO" id="GO:0005884">
    <property type="term" value="C:actin filament"/>
    <property type="evidence" value="ECO:0007669"/>
    <property type="project" value="InterPro"/>
</dbReference>
<feature type="region of interest" description="Disordered" evidence="1">
    <location>
        <begin position="826"/>
        <end position="978"/>
    </location>
</feature>
<dbReference type="InterPro" id="IPR014020">
    <property type="entry name" value="Tensin_C2-dom"/>
</dbReference>
<evidence type="ECO:0000259" key="4">
    <source>
        <dbReference type="PROSITE" id="PS51444"/>
    </source>
</evidence>
<feature type="region of interest" description="Disordered" evidence="1">
    <location>
        <begin position="1452"/>
        <end position="1484"/>
    </location>
</feature>
<feature type="region of interest" description="Disordered" evidence="1">
    <location>
        <begin position="1522"/>
        <end position="1563"/>
    </location>
</feature>
<evidence type="ECO:0000259" key="3">
    <source>
        <dbReference type="PROSITE" id="PS51182"/>
    </source>
</evidence>
<feature type="compositionally biased region" description="Basic and acidic residues" evidence="1">
    <location>
        <begin position="1522"/>
        <end position="1542"/>
    </location>
</feature>
<dbReference type="SMART" id="SM00498">
    <property type="entry name" value="FH2"/>
    <property type="match status" value="1"/>
</dbReference>
<feature type="domain" description="FH2" evidence="4">
    <location>
        <begin position="971"/>
        <end position="1431"/>
    </location>
</feature>
<dbReference type="PANTHER" id="PTHR45733:SF8">
    <property type="entry name" value="FORMIN-J"/>
    <property type="match status" value="1"/>
</dbReference>
<feature type="domain" description="C2 tensin-type" evidence="3">
    <location>
        <begin position="454"/>
        <end position="593"/>
    </location>
</feature>
<proteinExistence type="predicted"/>
<organism evidence="5 6">
    <name type="scientific">Piromyces finnis</name>
    <dbReference type="NCBI Taxonomy" id="1754191"/>
    <lineage>
        <taxon>Eukaryota</taxon>
        <taxon>Fungi</taxon>
        <taxon>Fungi incertae sedis</taxon>
        <taxon>Chytridiomycota</taxon>
        <taxon>Chytridiomycota incertae sedis</taxon>
        <taxon>Neocallimastigomycetes</taxon>
        <taxon>Neocallimastigales</taxon>
        <taxon>Neocallimastigaceae</taxon>
        <taxon>Piromyces</taxon>
    </lineage>
</organism>